<dbReference type="Proteomes" id="UP000198636">
    <property type="component" value="Unassembled WGS sequence"/>
</dbReference>
<dbReference type="InterPro" id="IPR003593">
    <property type="entry name" value="AAA+_ATPase"/>
</dbReference>
<dbReference type="InterPro" id="IPR015856">
    <property type="entry name" value="ABC_transpr_CbiO/EcfA_su"/>
</dbReference>
<keyword evidence="8" id="KW-0472">Membrane</keyword>
<feature type="domain" description="ABC transporter" evidence="9">
    <location>
        <begin position="5"/>
        <end position="228"/>
    </location>
</feature>
<dbReference type="CDD" id="cd03225">
    <property type="entry name" value="ABC_cobalt_CbiO_domain1"/>
    <property type="match status" value="1"/>
</dbReference>
<reference evidence="10 11" key="1">
    <citation type="submission" date="2016-10" db="EMBL/GenBank/DDBJ databases">
        <authorList>
            <person name="de Groot N.N."/>
        </authorList>
    </citation>
    <scope>NUCLEOTIDE SEQUENCE [LARGE SCALE GENOMIC DNA]</scope>
    <source>
        <strain evidence="10 11">DSM 18978</strain>
    </source>
</reference>
<evidence type="ECO:0000256" key="6">
    <source>
        <dbReference type="ARBA" id="ARBA00022840"/>
    </source>
</evidence>
<dbReference type="Pfam" id="PF00005">
    <property type="entry name" value="ABC_tran"/>
    <property type="match status" value="1"/>
</dbReference>
<dbReference type="SUPFAM" id="SSF52540">
    <property type="entry name" value="P-loop containing nucleoside triphosphate hydrolases"/>
    <property type="match status" value="1"/>
</dbReference>
<keyword evidence="11" id="KW-1185">Reference proteome</keyword>
<comment type="subcellular location">
    <subcellularLocation>
        <location evidence="1">Cell membrane</location>
        <topology evidence="1">Peripheral membrane protein</topology>
    </subcellularLocation>
</comment>
<evidence type="ECO:0000256" key="4">
    <source>
        <dbReference type="ARBA" id="ARBA00022475"/>
    </source>
</evidence>
<dbReference type="AlphaFoldDB" id="A0A1G5GN46"/>
<dbReference type="RefSeq" id="WP_091542332.1">
    <property type="nucleotide sequence ID" value="NZ_FMUS01000009.1"/>
</dbReference>
<dbReference type="InterPro" id="IPR050095">
    <property type="entry name" value="ECF_ABC_transporter_ATP-bd"/>
</dbReference>
<dbReference type="GO" id="GO:0042626">
    <property type="term" value="F:ATPase-coupled transmembrane transporter activity"/>
    <property type="evidence" value="ECO:0007669"/>
    <property type="project" value="TreeGrafter"/>
</dbReference>
<dbReference type="PROSITE" id="PS50893">
    <property type="entry name" value="ABC_TRANSPORTER_2"/>
    <property type="match status" value="1"/>
</dbReference>
<proteinExistence type="inferred from homology"/>
<dbReference type="PANTHER" id="PTHR43553:SF24">
    <property type="entry name" value="ENERGY-COUPLING FACTOR TRANSPORTER ATP-BINDING PROTEIN ECFA1"/>
    <property type="match status" value="1"/>
</dbReference>
<keyword evidence="6 10" id="KW-0067">ATP-binding</keyword>
<dbReference type="OrthoDB" id="501320at2"/>
<keyword evidence="5" id="KW-0547">Nucleotide-binding</keyword>
<evidence type="ECO:0000256" key="5">
    <source>
        <dbReference type="ARBA" id="ARBA00022741"/>
    </source>
</evidence>
<dbReference type="GO" id="GO:0005524">
    <property type="term" value="F:ATP binding"/>
    <property type="evidence" value="ECO:0007669"/>
    <property type="project" value="UniProtKB-KW"/>
</dbReference>
<dbReference type="STRING" id="1120976.SAMN03080606_01731"/>
<keyword evidence="7" id="KW-1278">Translocase</keyword>
<evidence type="ECO:0000256" key="8">
    <source>
        <dbReference type="ARBA" id="ARBA00023136"/>
    </source>
</evidence>
<name>A0A1G5GN46_9FIRM</name>
<evidence type="ECO:0000259" key="9">
    <source>
        <dbReference type="PROSITE" id="PS50893"/>
    </source>
</evidence>
<keyword evidence="3" id="KW-0813">Transport</keyword>
<evidence type="ECO:0000256" key="1">
    <source>
        <dbReference type="ARBA" id="ARBA00004202"/>
    </source>
</evidence>
<dbReference type="EMBL" id="FMUS01000009">
    <property type="protein sequence ID" value="SCY52108.1"/>
    <property type="molecule type" value="Genomic_DNA"/>
</dbReference>
<organism evidence="10 11">
    <name type="scientific">Alkaliphilus peptidifermentans DSM 18978</name>
    <dbReference type="NCBI Taxonomy" id="1120976"/>
    <lineage>
        <taxon>Bacteria</taxon>
        <taxon>Bacillati</taxon>
        <taxon>Bacillota</taxon>
        <taxon>Clostridia</taxon>
        <taxon>Peptostreptococcales</taxon>
        <taxon>Natronincolaceae</taxon>
        <taxon>Alkaliphilus</taxon>
    </lineage>
</organism>
<evidence type="ECO:0000256" key="3">
    <source>
        <dbReference type="ARBA" id="ARBA00022448"/>
    </source>
</evidence>
<evidence type="ECO:0000256" key="7">
    <source>
        <dbReference type="ARBA" id="ARBA00022967"/>
    </source>
</evidence>
<sequence>MIYSIEVRDLHFRYLNKEEETLKGINLKVKKGEILAIVGLSGNGKSTLCHCISGILHNSYKGDLRGDILLDGRSLKDLKRVDIIKKIGIVFQDPDTQLFSPTVEDEVAFGPENLCLETDVIIQRIDDALKVVGMENYRLSNPNHLSGGQKQLVALASVLSLEPEIFIFDEAMAQVDKAGRTSIKNKIEALKKQGKTIIMIEHDMTNLDITDRVMVLKNGKLQEFKGSL</sequence>
<dbReference type="PROSITE" id="PS00211">
    <property type="entry name" value="ABC_TRANSPORTER_1"/>
    <property type="match status" value="1"/>
</dbReference>
<evidence type="ECO:0000313" key="10">
    <source>
        <dbReference type="EMBL" id="SCY52108.1"/>
    </source>
</evidence>
<accession>A0A1G5GN46</accession>
<gene>
    <name evidence="10" type="ORF">SAMN03080606_01731</name>
</gene>
<protein>
    <submittedName>
        <fullName evidence="10">Energy-coupling factor transport system ATP-binding protein</fullName>
    </submittedName>
</protein>
<evidence type="ECO:0000256" key="2">
    <source>
        <dbReference type="ARBA" id="ARBA00005417"/>
    </source>
</evidence>
<comment type="similarity">
    <text evidence="2">Belongs to the ABC transporter superfamily.</text>
</comment>
<dbReference type="InterPro" id="IPR017871">
    <property type="entry name" value="ABC_transporter-like_CS"/>
</dbReference>
<dbReference type="Gene3D" id="3.40.50.300">
    <property type="entry name" value="P-loop containing nucleotide triphosphate hydrolases"/>
    <property type="match status" value="1"/>
</dbReference>
<dbReference type="PANTHER" id="PTHR43553">
    <property type="entry name" value="HEAVY METAL TRANSPORTER"/>
    <property type="match status" value="1"/>
</dbReference>
<evidence type="ECO:0000313" key="11">
    <source>
        <dbReference type="Proteomes" id="UP000198636"/>
    </source>
</evidence>
<dbReference type="SMART" id="SM00382">
    <property type="entry name" value="AAA"/>
    <property type="match status" value="1"/>
</dbReference>
<dbReference type="InterPro" id="IPR027417">
    <property type="entry name" value="P-loop_NTPase"/>
</dbReference>
<dbReference type="GO" id="GO:0016887">
    <property type="term" value="F:ATP hydrolysis activity"/>
    <property type="evidence" value="ECO:0007669"/>
    <property type="project" value="InterPro"/>
</dbReference>
<dbReference type="FunFam" id="3.40.50.300:FF:000224">
    <property type="entry name" value="Energy-coupling factor transporter ATP-binding protein EcfA"/>
    <property type="match status" value="1"/>
</dbReference>
<dbReference type="GO" id="GO:0043190">
    <property type="term" value="C:ATP-binding cassette (ABC) transporter complex"/>
    <property type="evidence" value="ECO:0007669"/>
    <property type="project" value="TreeGrafter"/>
</dbReference>
<keyword evidence="4" id="KW-1003">Cell membrane</keyword>
<dbReference type="InterPro" id="IPR003439">
    <property type="entry name" value="ABC_transporter-like_ATP-bd"/>
</dbReference>